<evidence type="ECO:0000256" key="1">
    <source>
        <dbReference type="ARBA" id="ARBA00005896"/>
    </source>
</evidence>
<dbReference type="Proteomes" id="UP000754644">
    <property type="component" value="Unassembled WGS sequence"/>
</dbReference>
<comment type="similarity">
    <text evidence="1">Belongs to the TfdA dioxygenase family.</text>
</comment>
<dbReference type="GO" id="GO:0005737">
    <property type="term" value="C:cytoplasm"/>
    <property type="evidence" value="ECO:0007669"/>
    <property type="project" value="TreeGrafter"/>
</dbReference>
<dbReference type="InterPro" id="IPR042098">
    <property type="entry name" value="TauD-like_sf"/>
</dbReference>
<evidence type="ECO:0000313" key="8">
    <source>
        <dbReference type="Proteomes" id="UP000754644"/>
    </source>
</evidence>
<dbReference type="InterPro" id="IPR051323">
    <property type="entry name" value="AtsK-like"/>
</dbReference>
<dbReference type="EMBL" id="JABMOJ010000207">
    <property type="protein sequence ID" value="NQV64825.1"/>
    <property type="molecule type" value="Genomic_DNA"/>
</dbReference>
<dbReference type="GO" id="GO:0006790">
    <property type="term" value="P:sulfur compound metabolic process"/>
    <property type="evidence" value="ECO:0007669"/>
    <property type="project" value="TreeGrafter"/>
</dbReference>
<comment type="caution">
    <text evidence="7">The sequence shown here is derived from an EMBL/GenBank/DDBJ whole genome shotgun (WGS) entry which is preliminary data.</text>
</comment>
<dbReference type="PANTHER" id="PTHR30468:SF1">
    <property type="entry name" value="ALPHA-KETOGLUTARATE-DEPENDENT SULFONATE DIOXYGENASE"/>
    <property type="match status" value="1"/>
</dbReference>
<keyword evidence="2" id="KW-0479">Metal-binding</keyword>
<evidence type="ECO:0000256" key="2">
    <source>
        <dbReference type="ARBA" id="ARBA00022723"/>
    </source>
</evidence>
<dbReference type="AlphaFoldDB" id="A0A972VYS9"/>
<keyword evidence="3 7" id="KW-0223">Dioxygenase</keyword>
<dbReference type="SUPFAM" id="SSF51197">
    <property type="entry name" value="Clavaminate synthase-like"/>
    <property type="match status" value="1"/>
</dbReference>
<dbReference type="InterPro" id="IPR003819">
    <property type="entry name" value="TauD/TfdA-like"/>
</dbReference>
<sequence>MTLQIDPITPGLGAEIRGVNLALPLLPDQIEQIKQAFLDHMVLVFRDQDLSREQHKSFARLFGEIHIHPSKRGGMNRPDPKIDVEMFLIDTKPDAKLTNGEAWHSDVSCEVIPPAASLLYVTKVPENGGGDTLFANMYAAYDELSDPLKLLLGDKTAFHDGEVDLRNYGVKLRNDQTYPSASHPVIVAHPETGRRLLFVNSSFTSHIEGLPKWESDMVLNGLYQFVANNPRIQCRVKWTPGTLTMWDNRCLQHQAVRDYAGFSRYGERVSILDGHAPTAANGS</sequence>
<name>A0A972VYS9_9GAMM</name>
<protein>
    <submittedName>
        <fullName evidence="7">TauD/TfdA family dioxygenase</fullName>
    </submittedName>
</protein>
<evidence type="ECO:0000256" key="3">
    <source>
        <dbReference type="ARBA" id="ARBA00022964"/>
    </source>
</evidence>
<evidence type="ECO:0000259" key="6">
    <source>
        <dbReference type="Pfam" id="PF02668"/>
    </source>
</evidence>
<dbReference type="GO" id="GO:0046872">
    <property type="term" value="F:metal ion binding"/>
    <property type="evidence" value="ECO:0007669"/>
    <property type="project" value="UniProtKB-KW"/>
</dbReference>
<evidence type="ECO:0000256" key="5">
    <source>
        <dbReference type="ARBA" id="ARBA00023004"/>
    </source>
</evidence>
<dbReference type="Gene3D" id="3.60.130.10">
    <property type="entry name" value="Clavaminate synthase-like"/>
    <property type="match status" value="1"/>
</dbReference>
<gene>
    <name evidence="7" type="ORF">HQ497_05605</name>
</gene>
<dbReference type="PANTHER" id="PTHR30468">
    <property type="entry name" value="ALPHA-KETOGLUTARATE-DEPENDENT SULFONATE DIOXYGENASE"/>
    <property type="match status" value="1"/>
</dbReference>
<keyword evidence="5" id="KW-0408">Iron</keyword>
<dbReference type="GO" id="GO:0000908">
    <property type="term" value="F:taurine dioxygenase activity"/>
    <property type="evidence" value="ECO:0007669"/>
    <property type="project" value="TreeGrafter"/>
</dbReference>
<keyword evidence="4" id="KW-0560">Oxidoreductase</keyword>
<evidence type="ECO:0000313" key="7">
    <source>
        <dbReference type="EMBL" id="NQV64825.1"/>
    </source>
</evidence>
<reference evidence="7" key="1">
    <citation type="submission" date="2020-05" db="EMBL/GenBank/DDBJ databases">
        <title>Sulfur intermediates as new biogeochemical hubs in an aquatic model microbial ecosystem.</title>
        <authorList>
            <person name="Vigneron A."/>
        </authorList>
    </citation>
    <scope>NUCLEOTIDE SEQUENCE</scope>
    <source>
        <strain evidence="7">Bin.250</strain>
    </source>
</reference>
<organism evidence="7 8">
    <name type="scientific">SAR86 cluster bacterium</name>
    <dbReference type="NCBI Taxonomy" id="2030880"/>
    <lineage>
        <taxon>Bacteria</taxon>
        <taxon>Pseudomonadati</taxon>
        <taxon>Pseudomonadota</taxon>
        <taxon>Gammaproteobacteria</taxon>
        <taxon>SAR86 cluster</taxon>
    </lineage>
</organism>
<evidence type="ECO:0000256" key="4">
    <source>
        <dbReference type="ARBA" id="ARBA00023002"/>
    </source>
</evidence>
<accession>A0A972VYS9</accession>
<proteinExistence type="inferred from homology"/>
<feature type="domain" description="TauD/TfdA-like" evidence="6">
    <location>
        <begin position="5"/>
        <end position="268"/>
    </location>
</feature>
<dbReference type="Pfam" id="PF02668">
    <property type="entry name" value="TauD"/>
    <property type="match status" value="1"/>
</dbReference>